<proteinExistence type="predicted"/>
<dbReference type="RefSeq" id="WP_110360991.1">
    <property type="nucleotide sequence ID" value="NZ_QFLI01000005.1"/>
</dbReference>
<keyword evidence="3" id="KW-1185">Reference proteome</keyword>
<accession>A0A2V3ZW21</accession>
<sequence>MNNLSDMKKDQPFKVPENYFENLSDRINERIEQEENPKEKNLIQILKPYMWMAASVLAFVLIAKLILTTAVPTDFQNQPISQIEDSSAVNTENVESDFFFDSMSETSSDEIIEYLSDYDIATDELLANL</sequence>
<gene>
    <name evidence="2" type="ORF">DF185_11945</name>
</gene>
<comment type="caution">
    <text evidence="2">The sequence shown here is derived from an EMBL/GenBank/DDBJ whole genome shotgun (WGS) entry which is preliminary data.</text>
</comment>
<keyword evidence="1" id="KW-0472">Membrane</keyword>
<keyword evidence="1" id="KW-1133">Transmembrane helix</keyword>
<dbReference type="AlphaFoldDB" id="A0A2V3ZW21"/>
<dbReference type="EMBL" id="QFLI01000005">
    <property type="protein sequence ID" value="PXY00618.1"/>
    <property type="molecule type" value="Genomic_DNA"/>
</dbReference>
<dbReference type="Proteomes" id="UP000248079">
    <property type="component" value="Unassembled WGS sequence"/>
</dbReference>
<protein>
    <submittedName>
        <fullName evidence="2">Uncharacterized protein</fullName>
    </submittedName>
</protein>
<reference evidence="2 3" key="1">
    <citation type="submission" date="2018-05" db="EMBL/GenBank/DDBJ databases">
        <title>Marinifilum breve JC075T sp. nov., a marine bacterium isolated from Yongle Blue Hole in the South China Sea.</title>
        <authorList>
            <person name="Fu T."/>
        </authorList>
    </citation>
    <scope>NUCLEOTIDE SEQUENCE [LARGE SCALE GENOMIC DNA]</scope>
    <source>
        <strain evidence="2 3">JC075</strain>
    </source>
</reference>
<keyword evidence="1" id="KW-0812">Transmembrane</keyword>
<evidence type="ECO:0000313" key="2">
    <source>
        <dbReference type="EMBL" id="PXY00618.1"/>
    </source>
</evidence>
<organism evidence="2 3">
    <name type="scientific">Marinifilum breve</name>
    <dbReference type="NCBI Taxonomy" id="2184082"/>
    <lineage>
        <taxon>Bacteria</taxon>
        <taxon>Pseudomonadati</taxon>
        <taxon>Bacteroidota</taxon>
        <taxon>Bacteroidia</taxon>
        <taxon>Marinilabiliales</taxon>
        <taxon>Marinifilaceae</taxon>
    </lineage>
</organism>
<dbReference type="OrthoDB" id="1121419at2"/>
<evidence type="ECO:0000313" key="3">
    <source>
        <dbReference type="Proteomes" id="UP000248079"/>
    </source>
</evidence>
<evidence type="ECO:0000256" key="1">
    <source>
        <dbReference type="SAM" id="Phobius"/>
    </source>
</evidence>
<name>A0A2V3ZW21_9BACT</name>
<feature type="transmembrane region" description="Helical" evidence="1">
    <location>
        <begin position="48"/>
        <end position="67"/>
    </location>
</feature>